<reference evidence="10 11" key="1">
    <citation type="submission" date="2019-02" db="EMBL/GenBank/DDBJ databases">
        <title>Emended description of the genus Rhodopseudomonas and description of Rhodopseudomonas albus sp. nov., a non-phototrophic, heavy-metal-tolerant bacterium isolated from garden soil.</title>
        <authorList>
            <person name="Bao Z."/>
            <person name="Cao W.W."/>
            <person name="Sato Y."/>
            <person name="Nishizawa T."/>
            <person name="Zhao J."/>
            <person name="Guo Y."/>
            <person name="Ohta H."/>
        </authorList>
    </citation>
    <scope>NUCLEOTIDE SEQUENCE [LARGE SCALE GENOMIC DNA]</scope>
    <source>
        <strain evidence="10 11">SK50-23</strain>
    </source>
</reference>
<feature type="transmembrane region" description="Helical" evidence="7">
    <location>
        <begin position="279"/>
        <end position="300"/>
    </location>
</feature>
<dbReference type="PANTHER" id="PTHR30151:SF0">
    <property type="entry name" value="ABC TRANSPORTER PERMEASE PROTEIN MJ0413-RELATED"/>
    <property type="match status" value="1"/>
</dbReference>
<dbReference type="PANTHER" id="PTHR30151">
    <property type="entry name" value="ALKANE SULFONATE ABC TRANSPORTER-RELATED, MEMBRANE SUBUNIT"/>
    <property type="match status" value="1"/>
</dbReference>
<feature type="transmembrane region" description="Helical" evidence="7">
    <location>
        <begin position="246"/>
        <end position="267"/>
    </location>
</feature>
<name>A0ABX8AAC4_9BRAD</name>
<organism evidence="10 11">
    <name type="scientific">Tardiphaga alba</name>
    <dbReference type="NCBI Taxonomy" id="340268"/>
    <lineage>
        <taxon>Bacteria</taxon>
        <taxon>Pseudomonadati</taxon>
        <taxon>Pseudomonadota</taxon>
        <taxon>Alphaproteobacteria</taxon>
        <taxon>Hyphomicrobiales</taxon>
        <taxon>Nitrobacteraceae</taxon>
        <taxon>Tardiphaga</taxon>
    </lineage>
</organism>
<comment type="similarity">
    <text evidence="7">Belongs to the binding-protein-dependent transport system permease family.</text>
</comment>
<feature type="transmembrane region" description="Helical" evidence="7">
    <location>
        <begin position="156"/>
        <end position="175"/>
    </location>
</feature>
<dbReference type="InterPro" id="IPR035906">
    <property type="entry name" value="MetI-like_sf"/>
</dbReference>
<feature type="compositionally biased region" description="Polar residues" evidence="8">
    <location>
        <begin position="34"/>
        <end position="43"/>
    </location>
</feature>
<evidence type="ECO:0000313" key="11">
    <source>
        <dbReference type="Proteomes" id="UP000682843"/>
    </source>
</evidence>
<feature type="transmembrane region" description="Helical" evidence="7">
    <location>
        <begin position="223"/>
        <end position="240"/>
    </location>
</feature>
<evidence type="ECO:0000256" key="7">
    <source>
        <dbReference type="RuleBase" id="RU363032"/>
    </source>
</evidence>
<protein>
    <submittedName>
        <fullName evidence="10">ABC transporter permease subunit</fullName>
    </submittedName>
</protein>
<keyword evidence="6 7" id="KW-0472">Membrane</keyword>
<keyword evidence="11" id="KW-1185">Reference proteome</keyword>
<keyword evidence="3" id="KW-1003">Cell membrane</keyword>
<keyword evidence="5 7" id="KW-1133">Transmembrane helix</keyword>
<evidence type="ECO:0000259" key="9">
    <source>
        <dbReference type="PROSITE" id="PS50928"/>
    </source>
</evidence>
<sequence>MPSAGCLTPSQPGIPLKRRASGIRSSARSPRASIQNCLTTRSSMPPDEARTPTPFEEPRRKSMMPSLPRETIISIMLFAAVWQGMSYLAPSLGIPAFAIPGLGRIGESLMKITPIDVAVTLGRVLLALFVSFIIGIFVAVLMYLSDSVERYLRPMVRILMAVPVVSWILFAVLWFKGVEFRIIFVLVVVCAPVFTVDALDNMREVSRDLKQMIRSFRPTPFQFFYKLMLPAITPGILTSWKITLSLAIRVVTIAELVGAVTGIGHRLSVAQELFSVADVFAWTLVLVVLLFLLEALIVQFETRVLRWRA</sequence>
<evidence type="ECO:0000256" key="5">
    <source>
        <dbReference type="ARBA" id="ARBA00022989"/>
    </source>
</evidence>
<feature type="compositionally biased region" description="Low complexity" evidence="8">
    <location>
        <begin position="22"/>
        <end position="33"/>
    </location>
</feature>
<feature type="transmembrane region" description="Helical" evidence="7">
    <location>
        <begin position="181"/>
        <end position="202"/>
    </location>
</feature>
<evidence type="ECO:0000256" key="2">
    <source>
        <dbReference type="ARBA" id="ARBA00022448"/>
    </source>
</evidence>
<accession>A0ABX8AAC4</accession>
<dbReference type="EMBL" id="CP036498">
    <property type="protein sequence ID" value="QUS39340.1"/>
    <property type="molecule type" value="Genomic_DNA"/>
</dbReference>
<evidence type="ECO:0000256" key="4">
    <source>
        <dbReference type="ARBA" id="ARBA00022692"/>
    </source>
</evidence>
<dbReference type="SUPFAM" id="SSF161098">
    <property type="entry name" value="MetI-like"/>
    <property type="match status" value="1"/>
</dbReference>
<feature type="region of interest" description="Disordered" evidence="8">
    <location>
        <begin position="1"/>
        <end position="63"/>
    </location>
</feature>
<dbReference type="Proteomes" id="UP000682843">
    <property type="component" value="Chromosome"/>
</dbReference>
<dbReference type="CDD" id="cd06261">
    <property type="entry name" value="TM_PBP2"/>
    <property type="match status" value="1"/>
</dbReference>
<comment type="subcellular location">
    <subcellularLocation>
        <location evidence="1 7">Cell membrane</location>
        <topology evidence="1 7">Multi-pass membrane protein</topology>
    </subcellularLocation>
</comment>
<keyword evidence="2 7" id="KW-0813">Transport</keyword>
<evidence type="ECO:0000256" key="6">
    <source>
        <dbReference type="ARBA" id="ARBA00023136"/>
    </source>
</evidence>
<evidence type="ECO:0000256" key="3">
    <source>
        <dbReference type="ARBA" id="ARBA00022475"/>
    </source>
</evidence>
<dbReference type="Pfam" id="PF00528">
    <property type="entry name" value="BPD_transp_1"/>
    <property type="match status" value="1"/>
</dbReference>
<dbReference type="PROSITE" id="PS50928">
    <property type="entry name" value="ABC_TM1"/>
    <property type="match status" value="1"/>
</dbReference>
<feature type="domain" description="ABC transmembrane type-1" evidence="9">
    <location>
        <begin position="117"/>
        <end position="297"/>
    </location>
</feature>
<evidence type="ECO:0000256" key="1">
    <source>
        <dbReference type="ARBA" id="ARBA00004651"/>
    </source>
</evidence>
<keyword evidence="4 7" id="KW-0812">Transmembrane</keyword>
<proteinExistence type="inferred from homology"/>
<evidence type="ECO:0000313" key="10">
    <source>
        <dbReference type="EMBL" id="QUS39340.1"/>
    </source>
</evidence>
<feature type="transmembrane region" description="Helical" evidence="7">
    <location>
        <begin position="124"/>
        <end position="144"/>
    </location>
</feature>
<dbReference type="InterPro" id="IPR000515">
    <property type="entry name" value="MetI-like"/>
</dbReference>
<gene>
    <name evidence="10" type="ORF">RPMA_11210</name>
</gene>
<dbReference type="Gene3D" id="1.10.3720.10">
    <property type="entry name" value="MetI-like"/>
    <property type="match status" value="1"/>
</dbReference>
<evidence type="ECO:0000256" key="8">
    <source>
        <dbReference type="SAM" id="MobiDB-lite"/>
    </source>
</evidence>